<protein>
    <submittedName>
        <fullName evidence="3">Uncharacterized protein</fullName>
    </submittedName>
</protein>
<evidence type="ECO:0000313" key="4">
    <source>
        <dbReference type="Proteomes" id="UP000799439"/>
    </source>
</evidence>
<organism evidence="3 4">
    <name type="scientific">Myriangium duriaei CBS 260.36</name>
    <dbReference type="NCBI Taxonomy" id="1168546"/>
    <lineage>
        <taxon>Eukaryota</taxon>
        <taxon>Fungi</taxon>
        <taxon>Dikarya</taxon>
        <taxon>Ascomycota</taxon>
        <taxon>Pezizomycotina</taxon>
        <taxon>Dothideomycetes</taxon>
        <taxon>Dothideomycetidae</taxon>
        <taxon>Myriangiales</taxon>
        <taxon>Myriangiaceae</taxon>
        <taxon>Myriangium</taxon>
    </lineage>
</organism>
<dbReference type="EMBL" id="ML996085">
    <property type="protein sequence ID" value="KAF2152871.1"/>
    <property type="molecule type" value="Genomic_DNA"/>
</dbReference>
<gene>
    <name evidence="3" type="ORF">K461DRAFT_320626</name>
</gene>
<keyword evidence="2" id="KW-0732">Signal</keyword>
<evidence type="ECO:0000256" key="1">
    <source>
        <dbReference type="SAM" id="MobiDB-lite"/>
    </source>
</evidence>
<keyword evidence="4" id="KW-1185">Reference proteome</keyword>
<evidence type="ECO:0000256" key="2">
    <source>
        <dbReference type="SAM" id="SignalP"/>
    </source>
</evidence>
<feature type="region of interest" description="Disordered" evidence="1">
    <location>
        <begin position="53"/>
        <end position="80"/>
    </location>
</feature>
<comment type="caution">
    <text evidence="3">The sequence shown here is derived from an EMBL/GenBank/DDBJ whole genome shotgun (WGS) entry which is preliminary data.</text>
</comment>
<dbReference type="Proteomes" id="UP000799439">
    <property type="component" value="Unassembled WGS sequence"/>
</dbReference>
<sequence>MKLYICYLVLLARLGTSLASTPSLDALTSVEASNDSCSEDYQIPDQILKSREEASKLQDSPDDDSIMDPEKLPRPKLPNLPNLPDLGELGKIIGDLPALALDIYKVFEKNGRNLVRDVIEELRKHNIIGRKDKATIQMIQDALTQLSVVALTTPPKKGSTGMHIVNVGADDGKNGKVKRHSINLDTHSVESVSWDLSDDEAHATGNNFGKRSIISDDLRAQMVAEGLGNVTFLHATSADAEENTATPVLAYSTNDDVSHYHWRPSRMHALSRIMSRDDTFEKHYPFFNAVGAGFKISAQSSISKQNAPFSAENAKAIAAIMVKDFLQKEGSHSAVGYQTKFKKAKEIGHRLCYIAEAKKFELKNEIDVCFGKKK</sequence>
<dbReference type="AlphaFoldDB" id="A0A9P4J1T7"/>
<reference evidence="3" key="1">
    <citation type="journal article" date="2020" name="Stud. Mycol.">
        <title>101 Dothideomycetes genomes: a test case for predicting lifestyles and emergence of pathogens.</title>
        <authorList>
            <person name="Haridas S."/>
            <person name="Albert R."/>
            <person name="Binder M."/>
            <person name="Bloem J."/>
            <person name="Labutti K."/>
            <person name="Salamov A."/>
            <person name="Andreopoulos B."/>
            <person name="Baker S."/>
            <person name="Barry K."/>
            <person name="Bills G."/>
            <person name="Bluhm B."/>
            <person name="Cannon C."/>
            <person name="Castanera R."/>
            <person name="Culley D."/>
            <person name="Daum C."/>
            <person name="Ezra D."/>
            <person name="Gonzalez J."/>
            <person name="Henrissat B."/>
            <person name="Kuo A."/>
            <person name="Liang C."/>
            <person name="Lipzen A."/>
            <person name="Lutzoni F."/>
            <person name="Magnuson J."/>
            <person name="Mondo S."/>
            <person name="Nolan M."/>
            <person name="Ohm R."/>
            <person name="Pangilinan J."/>
            <person name="Park H.-J."/>
            <person name="Ramirez L."/>
            <person name="Alfaro M."/>
            <person name="Sun H."/>
            <person name="Tritt A."/>
            <person name="Yoshinaga Y."/>
            <person name="Zwiers L.-H."/>
            <person name="Turgeon B."/>
            <person name="Goodwin S."/>
            <person name="Spatafora J."/>
            <person name="Crous P."/>
            <person name="Grigoriev I."/>
        </authorList>
    </citation>
    <scope>NUCLEOTIDE SEQUENCE</scope>
    <source>
        <strain evidence="3">CBS 260.36</strain>
    </source>
</reference>
<accession>A0A9P4J1T7</accession>
<proteinExistence type="predicted"/>
<evidence type="ECO:0000313" key="3">
    <source>
        <dbReference type="EMBL" id="KAF2152871.1"/>
    </source>
</evidence>
<name>A0A9P4J1T7_9PEZI</name>
<feature type="signal peptide" evidence="2">
    <location>
        <begin position="1"/>
        <end position="19"/>
    </location>
</feature>
<feature type="chain" id="PRO_5040512868" evidence="2">
    <location>
        <begin position="20"/>
        <end position="374"/>
    </location>
</feature>